<sequence length="474" mass="53329">MCHSVRVSFRYDSSDMSAVVFSIDDKPSIIDDHIGVRRLSTKSYSKFPVGKPQGFGTQWRWYWKDDIGQWQPYETDELQYTLERKYLDGQKTYLFTREKLHFKQLNLETSKDRQIARKPNSFVPQSDVINCCFPDGLNLPTAPPRPPGWAEWDCAHDFELVEIDSSADEFKTLVDMMCETINRSKLNVETVYRIQNKKLWRAYDAKKKNMQEDGKKDGSNENEKTLFHGTDSFNTCKGICTNNFDFRLSGKNGTVYGEGAYFAKEAKYSNSYTGNGESDKRYMFLAKVLVGSYTKGNSSYKRPPGTGVGSKLYDTCVDNESDPKIFVVFELNQCYPLYLVVYQYNSGIRTRPSSIQPTANIRPSTRPSGFPSPSSQTSISSATRSTSNVLGQSSSSSHTGSSTGSVYSSPPQMQPLSYPSSQTSTRVISPVRSSSSSGARWSSDQDDYRNLAYPRSNSGSNINKSSPEKTCVIQ</sequence>
<proteinExistence type="inferred from homology"/>
<feature type="domain" description="WWE" evidence="6">
    <location>
        <begin position="45"/>
        <end position="125"/>
    </location>
</feature>
<evidence type="ECO:0000256" key="3">
    <source>
        <dbReference type="ARBA" id="ARBA00024347"/>
    </source>
</evidence>
<dbReference type="InterPro" id="IPR051712">
    <property type="entry name" value="ARTD-AVP"/>
</dbReference>
<dbReference type="SUPFAM" id="SSF117839">
    <property type="entry name" value="WWE domain"/>
    <property type="match status" value="1"/>
</dbReference>
<dbReference type="Gene3D" id="3.30.720.50">
    <property type="match status" value="1"/>
</dbReference>
<dbReference type="InterPro" id="IPR004170">
    <property type="entry name" value="WWE_dom"/>
</dbReference>
<keyword evidence="2" id="KW-0539">Nucleus</keyword>
<evidence type="ECO:0000313" key="8">
    <source>
        <dbReference type="EMBL" id="KAJ8320143.1"/>
    </source>
</evidence>
<evidence type="ECO:0000256" key="4">
    <source>
        <dbReference type="RuleBase" id="RU362114"/>
    </source>
</evidence>
<feature type="compositionally biased region" description="Low complexity" evidence="5">
    <location>
        <begin position="367"/>
        <end position="409"/>
    </location>
</feature>
<name>A0ABQ9FWP7_TEGGR</name>
<evidence type="ECO:0000259" key="7">
    <source>
        <dbReference type="PROSITE" id="PS51059"/>
    </source>
</evidence>
<evidence type="ECO:0000256" key="1">
    <source>
        <dbReference type="ARBA" id="ARBA00004123"/>
    </source>
</evidence>
<keyword evidence="4" id="KW-0808">Transferase</keyword>
<dbReference type="PROSITE" id="PS50918">
    <property type="entry name" value="WWE"/>
    <property type="match status" value="1"/>
</dbReference>
<keyword evidence="4" id="KW-0328">Glycosyltransferase</keyword>
<dbReference type="InterPro" id="IPR037197">
    <property type="entry name" value="WWE_dom_sf"/>
</dbReference>
<dbReference type="SUPFAM" id="SSF56399">
    <property type="entry name" value="ADP-ribosylation"/>
    <property type="match status" value="1"/>
</dbReference>
<feature type="compositionally biased region" description="Polar residues" evidence="5">
    <location>
        <begin position="455"/>
        <end position="465"/>
    </location>
</feature>
<dbReference type="PANTHER" id="PTHR45740:SF2">
    <property type="entry name" value="POLY [ADP-RIBOSE] POLYMERASE"/>
    <property type="match status" value="1"/>
</dbReference>
<feature type="region of interest" description="Disordered" evidence="5">
    <location>
        <begin position="351"/>
        <end position="474"/>
    </location>
</feature>
<evidence type="ECO:0000313" key="9">
    <source>
        <dbReference type="Proteomes" id="UP001217089"/>
    </source>
</evidence>
<feature type="compositionally biased region" description="Polar residues" evidence="5">
    <location>
        <begin position="410"/>
        <end position="423"/>
    </location>
</feature>
<comment type="caution">
    <text evidence="8">The sequence shown here is derived from an EMBL/GenBank/DDBJ whole genome shotgun (WGS) entry which is preliminary data.</text>
</comment>
<dbReference type="Gene3D" id="3.90.228.10">
    <property type="match status" value="1"/>
</dbReference>
<dbReference type="Proteomes" id="UP001217089">
    <property type="component" value="Unassembled WGS sequence"/>
</dbReference>
<evidence type="ECO:0000256" key="5">
    <source>
        <dbReference type="SAM" id="MobiDB-lite"/>
    </source>
</evidence>
<evidence type="ECO:0000256" key="2">
    <source>
        <dbReference type="ARBA" id="ARBA00023242"/>
    </source>
</evidence>
<dbReference type="PANTHER" id="PTHR45740">
    <property type="entry name" value="POLY [ADP-RIBOSE] POLYMERASE"/>
    <property type="match status" value="1"/>
</dbReference>
<comment type="similarity">
    <text evidence="3">Belongs to the ARTD/PARP family.</text>
</comment>
<dbReference type="Pfam" id="PF00644">
    <property type="entry name" value="PARP"/>
    <property type="match status" value="1"/>
</dbReference>
<comment type="subcellular location">
    <subcellularLocation>
        <location evidence="1">Nucleus</location>
    </subcellularLocation>
</comment>
<evidence type="ECO:0000259" key="6">
    <source>
        <dbReference type="PROSITE" id="PS50918"/>
    </source>
</evidence>
<dbReference type="CDD" id="cd01439">
    <property type="entry name" value="TCCD_inducible_PARP_like"/>
    <property type="match status" value="1"/>
</dbReference>
<organism evidence="8 9">
    <name type="scientific">Tegillarca granosa</name>
    <name type="common">Malaysian cockle</name>
    <name type="synonym">Anadara granosa</name>
    <dbReference type="NCBI Taxonomy" id="220873"/>
    <lineage>
        <taxon>Eukaryota</taxon>
        <taxon>Metazoa</taxon>
        <taxon>Spiralia</taxon>
        <taxon>Lophotrochozoa</taxon>
        <taxon>Mollusca</taxon>
        <taxon>Bivalvia</taxon>
        <taxon>Autobranchia</taxon>
        <taxon>Pteriomorphia</taxon>
        <taxon>Arcoida</taxon>
        <taxon>Arcoidea</taxon>
        <taxon>Arcidae</taxon>
        <taxon>Tegillarca</taxon>
    </lineage>
</organism>
<gene>
    <name evidence="8" type="ORF">KUTeg_001730</name>
</gene>
<feature type="compositionally biased region" description="Low complexity" evidence="5">
    <location>
        <begin position="424"/>
        <end position="442"/>
    </location>
</feature>
<keyword evidence="9" id="KW-1185">Reference proteome</keyword>
<dbReference type="EMBL" id="JARBDR010000141">
    <property type="protein sequence ID" value="KAJ8320143.1"/>
    <property type="molecule type" value="Genomic_DNA"/>
</dbReference>
<accession>A0ABQ9FWP7</accession>
<feature type="domain" description="PARP catalytic" evidence="7">
    <location>
        <begin position="146"/>
        <end position="363"/>
    </location>
</feature>
<dbReference type="PROSITE" id="PS51059">
    <property type="entry name" value="PARP_CATALYTIC"/>
    <property type="match status" value="1"/>
</dbReference>
<dbReference type="EC" id="2.4.2.-" evidence="4"/>
<reference evidence="8 9" key="1">
    <citation type="submission" date="2022-12" db="EMBL/GenBank/DDBJ databases">
        <title>Chromosome-level genome of Tegillarca granosa.</title>
        <authorList>
            <person name="Kim J."/>
        </authorList>
    </citation>
    <scope>NUCLEOTIDE SEQUENCE [LARGE SCALE GENOMIC DNA]</scope>
    <source>
        <strain evidence="8">Teg-2019</strain>
        <tissue evidence="8">Adductor muscle</tissue>
    </source>
</reference>
<dbReference type="InterPro" id="IPR012317">
    <property type="entry name" value="Poly(ADP-ribose)pol_cat_dom"/>
</dbReference>
<protein>
    <recommendedName>
        <fullName evidence="4">Poly [ADP-ribose] polymerase</fullName>
        <shortName evidence="4">PARP</shortName>
        <ecNumber evidence="4">2.4.2.-</ecNumber>
    </recommendedName>
</protein>
<keyword evidence="4" id="KW-0520">NAD</keyword>
<feature type="compositionally biased region" description="Polar residues" evidence="5">
    <location>
        <begin position="351"/>
        <end position="366"/>
    </location>
</feature>